<dbReference type="RefSeq" id="XP_016621135.1">
    <property type="nucleotide sequence ID" value="XM_016762188.1"/>
</dbReference>
<dbReference type="GeneID" id="27697370"/>
<feature type="region of interest" description="Disordered" evidence="1">
    <location>
        <begin position="541"/>
        <end position="563"/>
    </location>
</feature>
<protein>
    <submittedName>
        <fullName evidence="2">Uncharacterized protein</fullName>
    </submittedName>
</protein>
<feature type="region of interest" description="Disordered" evidence="1">
    <location>
        <begin position="278"/>
        <end position="347"/>
    </location>
</feature>
<keyword evidence="3" id="KW-1185">Reference proteome</keyword>
<dbReference type="OrthoDB" id="5428259at2759"/>
<dbReference type="Proteomes" id="UP000053789">
    <property type="component" value="Unassembled WGS sequence"/>
</dbReference>
<name>A0A0D2EX57_CLAB1</name>
<proteinExistence type="predicted"/>
<accession>A0A0D2EX57</accession>
<reference evidence="2" key="1">
    <citation type="submission" date="2015-01" db="EMBL/GenBank/DDBJ databases">
        <title>The Genome Sequence of Cladophialophora bantiana CBS 173.52.</title>
        <authorList>
            <consortium name="The Broad Institute Genomics Platform"/>
            <person name="Cuomo C."/>
            <person name="de Hoog S."/>
            <person name="Gorbushina A."/>
            <person name="Stielow B."/>
            <person name="Teixiera M."/>
            <person name="Abouelleil A."/>
            <person name="Chapman S.B."/>
            <person name="Priest M."/>
            <person name="Young S.K."/>
            <person name="Wortman J."/>
            <person name="Nusbaum C."/>
            <person name="Birren B."/>
        </authorList>
    </citation>
    <scope>NUCLEOTIDE SEQUENCE [LARGE SCALE GENOMIC DNA]</scope>
    <source>
        <strain evidence="2">CBS 173.52</strain>
    </source>
</reference>
<evidence type="ECO:0000256" key="1">
    <source>
        <dbReference type="SAM" id="MobiDB-lite"/>
    </source>
</evidence>
<dbReference type="HOGENOM" id="CLU_490037_0_0_1"/>
<evidence type="ECO:0000313" key="2">
    <source>
        <dbReference type="EMBL" id="KIW94466.1"/>
    </source>
</evidence>
<organism evidence="2 3">
    <name type="scientific">Cladophialophora bantiana (strain ATCC 10958 / CBS 173.52 / CDC B-1940 / NIH 8579)</name>
    <name type="common">Xylohypha bantiana</name>
    <dbReference type="NCBI Taxonomy" id="1442370"/>
    <lineage>
        <taxon>Eukaryota</taxon>
        <taxon>Fungi</taxon>
        <taxon>Dikarya</taxon>
        <taxon>Ascomycota</taxon>
        <taxon>Pezizomycotina</taxon>
        <taxon>Eurotiomycetes</taxon>
        <taxon>Chaetothyriomycetidae</taxon>
        <taxon>Chaetothyriales</taxon>
        <taxon>Herpotrichiellaceae</taxon>
        <taxon>Cladophialophora</taxon>
    </lineage>
</organism>
<evidence type="ECO:0000313" key="3">
    <source>
        <dbReference type="Proteomes" id="UP000053789"/>
    </source>
</evidence>
<feature type="compositionally biased region" description="Polar residues" evidence="1">
    <location>
        <begin position="550"/>
        <end position="563"/>
    </location>
</feature>
<feature type="region of interest" description="Disordered" evidence="1">
    <location>
        <begin position="96"/>
        <end position="156"/>
    </location>
</feature>
<dbReference type="VEuPathDB" id="FungiDB:Z519_04442"/>
<sequence>MAVALLSCSICPGQPSFSDTSHLLTHVSSKGHLSEFHKLQVRSYQDIAAGVELATYSHWYQQHDIDRLLSERMQMKENKQAKKRRASAAARNAGVLQPGTFDHAQLNPSLPPKRPGRPKAQTQTQTQMQRKRSRGKKARRDDDGSDSDFTPVKPPRWAPFLRYTRRRAHRLQGYSPVKHSSFPDDIYPSLNDCPAEDEPSGPILATPEHMKLKGTVWPGMDLFDAASQEMQQKRNQKKDASVLRRMEKLAALVEPTEVVYSPGGSNVLKARHIDDLEDGSSLVDGETPIPRVKQAPRSRKRKPLAERDANAPRLVKRKAKANAPKRYADLPFAQGLPPLPYLPSSSTGDSYGLGSRYFPTEDDEDDVKPPIQAFAPRKRPPPFEIFADGSPGYYGNMTRSGTRNPLQSGPRGYDNGSFQQLPKISTPWLQPQYQSVLQYTDPYTSYRPVAQEYQAFYETHIENENIPPFVGPPIALRGTGTNPLAWKSPIRPSTDTGLPPSDSPFGSFFGMFASGSPGDDPFVTTKNPLIGALQHLEGVQYQVPVKEKSSPPTDGRTSNGTEV</sequence>
<dbReference type="EMBL" id="KN846985">
    <property type="protein sequence ID" value="KIW94466.1"/>
    <property type="molecule type" value="Genomic_DNA"/>
</dbReference>
<dbReference type="AlphaFoldDB" id="A0A0D2EX57"/>
<gene>
    <name evidence="2" type="ORF">Z519_04442</name>
</gene>
<feature type="compositionally biased region" description="Basic residues" evidence="1">
    <location>
        <begin position="129"/>
        <end position="138"/>
    </location>
</feature>